<dbReference type="RefSeq" id="WP_307175421.1">
    <property type="nucleotide sequence ID" value="NZ_JAUSYP010000001.1"/>
</dbReference>
<evidence type="ECO:0000256" key="5">
    <source>
        <dbReference type="PROSITE-ProRule" id="PRU01016"/>
    </source>
</evidence>
<dbReference type="Gene3D" id="3.40.50.150">
    <property type="entry name" value="Vaccinia Virus protein VP39"/>
    <property type="match status" value="1"/>
</dbReference>
<dbReference type="EMBL" id="JAUSYP010000001">
    <property type="protein sequence ID" value="MDQ0748731.1"/>
    <property type="molecule type" value="Genomic_DNA"/>
</dbReference>
<dbReference type="InterPro" id="IPR031303">
    <property type="entry name" value="C5_meth_CS"/>
</dbReference>
<accession>A0ABU0QMW4</accession>
<evidence type="ECO:0000256" key="7">
    <source>
        <dbReference type="RuleBase" id="RU000417"/>
    </source>
</evidence>
<dbReference type="InterPro" id="IPR029063">
    <property type="entry name" value="SAM-dependent_MTases_sf"/>
</dbReference>
<comment type="catalytic activity">
    <reaction evidence="7">
        <text>a 2'-deoxycytidine in DNA + S-adenosyl-L-methionine = a 5-methyl-2'-deoxycytidine in DNA + S-adenosyl-L-homocysteine + H(+)</text>
        <dbReference type="Rhea" id="RHEA:13681"/>
        <dbReference type="Rhea" id="RHEA-COMP:11369"/>
        <dbReference type="Rhea" id="RHEA-COMP:11370"/>
        <dbReference type="ChEBI" id="CHEBI:15378"/>
        <dbReference type="ChEBI" id="CHEBI:57856"/>
        <dbReference type="ChEBI" id="CHEBI:59789"/>
        <dbReference type="ChEBI" id="CHEBI:85452"/>
        <dbReference type="ChEBI" id="CHEBI:85454"/>
        <dbReference type="EC" id="2.1.1.37"/>
    </reaction>
</comment>
<feature type="active site" evidence="5">
    <location>
        <position position="103"/>
    </location>
</feature>
<evidence type="ECO:0000256" key="2">
    <source>
        <dbReference type="ARBA" id="ARBA00022679"/>
    </source>
</evidence>
<dbReference type="GO" id="GO:0003886">
    <property type="term" value="F:DNA (cytosine-5-)-methyltransferase activity"/>
    <property type="evidence" value="ECO:0007669"/>
    <property type="project" value="UniProtKB-EC"/>
</dbReference>
<dbReference type="NCBIfam" id="TIGR00675">
    <property type="entry name" value="dcm"/>
    <property type="match status" value="1"/>
</dbReference>
<dbReference type="Pfam" id="PF00145">
    <property type="entry name" value="DNA_methylase"/>
    <property type="match status" value="1"/>
</dbReference>
<evidence type="ECO:0000256" key="8">
    <source>
        <dbReference type="SAM" id="MobiDB-lite"/>
    </source>
</evidence>
<dbReference type="InterPro" id="IPR018117">
    <property type="entry name" value="C5_DNA_meth_AS"/>
</dbReference>
<keyword evidence="1 5" id="KW-0489">Methyltransferase</keyword>
<proteinExistence type="inferred from homology"/>
<dbReference type="PROSITE" id="PS51679">
    <property type="entry name" value="SAM_MT_C5"/>
    <property type="match status" value="1"/>
</dbReference>
<reference evidence="9 10" key="1">
    <citation type="submission" date="2023-07" db="EMBL/GenBank/DDBJ databases">
        <title>Comparative genomics of wheat-associated soil bacteria to identify genetic determinants of phenazine resistance.</title>
        <authorList>
            <person name="Mouncey N."/>
        </authorList>
    </citation>
    <scope>NUCLEOTIDE SEQUENCE [LARGE SCALE GENOMIC DNA]</scope>
    <source>
        <strain evidence="9 10">B3I12</strain>
    </source>
</reference>
<keyword evidence="2 5" id="KW-0808">Transferase</keyword>
<evidence type="ECO:0000256" key="1">
    <source>
        <dbReference type="ARBA" id="ARBA00022603"/>
    </source>
</evidence>
<organism evidence="9 10">
    <name type="scientific">Streptomyces africanus</name>
    <dbReference type="NCBI Taxonomy" id="231024"/>
    <lineage>
        <taxon>Bacteria</taxon>
        <taxon>Bacillati</taxon>
        <taxon>Actinomycetota</taxon>
        <taxon>Actinomycetes</taxon>
        <taxon>Kitasatosporales</taxon>
        <taxon>Streptomycetaceae</taxon>
        <taxon>Streptomyces</taxon>
    </lineage>
</organism>
<dbReference type="PROSITE" id="PS00094">
    <property type="entry name" value="C5_MTASE_1"/>
    <property type="match status" value="1"/>
</dbReference>
<keyword evidence="3 5" id="KW-0949">S-adenosyl-L-methionine</keyword>
<dbReference type="InterPro" id="IPR050390">
    <property type="entry name" value="C5-Methyltransferase"/>
</dbReference>
<dbReference type="GO" id="GO:0032259">
    <property type="term" value="P:methylation"/>
    <property type="evidence" value="ECO:0007669"/>
    <property type="project" value="UniProtKB-KW"/>
</dbReference>
<comment type="caution">
    <text evidence="9">The sequence shown here is derived from an EMBL/GenBank/DDBJ whole genome shotgun (WGS) entry which is preliminary data.</text>
</comment>
<evidence type="ECO:0000256" key="6">
    <source>
        <dbReference type="RuleBase" id="RU000416"/>
    </source>
</evidence>
<dbReference type="PRINTS" id="PR00105">
    <property type="entry name" value="C5METTRFRASE"/>
</dbReference>
<feature type="region of interest" description="Disordered" evidence="8">
    <location>
        <begin position="427"/>
        <end position="451"/>
    </location>
</feature>
<dbReference type="SUPFAM" id="SSF53335">
    <property type="entry name" value="S-adenosyl-L-methionine-dependent methyltransferases"/>
    <property type="match status" value="1"/>
</dbReference>
<name>A0ABU0QMW4_9ACTN</name>
<gene>
    <name evidence="9" type="ORF">QF034_002962</name>
</gene>
<sequence>MSASGRERPQFTRPLTSLEICAGAGGQAVGLHYAGFDHLALVEWDPHAVSTLRANVGGWPGWDKEHTDALEPMDVKEFLTSKVRMNLGLGEERLDLLAGGVPCPPFSLAGKRLGKDDERDLFPAALQIIDDLMPKAVMIENVRGILEPPEVFIDYRRDILGELRDLGYVVPEIKKSWSAEEQDRAMRKVWRRIDASNFGVPQLRPRAILVVLHEDAVDRSGSEFIWPSKIKGKQATVVEKLSASMEARCRKYWSKNVHGEQAKPGERTGKDVFQDWLRKASRAAELGRGVAPTLVGGSRKHGGADLGPTRAKRAWEALGVDGMGLANNPDKCDPERDLFRPAGPMLTVEQAALIQGFPPDWKFQGRKTAQYRQVGNAFPPPVAEAIGRAIAAALRPECRDELLREYELEARNSVPAVPPAEQMALPVSGQPHVSSMPSSVNRRSDLVRTGV</sequence>
<evidence type="ECO:0000256" key="4">
    <source>
        <dbReference type="ARBA" id="ARBA00022747"/>
    </source>
</evidence>
<dbReference type="EC" id="2.1.1.37" evidence="7"/>
<dbReference type="InterPro" id="IPR001525">
    <property type="entry name" value="C5_MeTfrase"/>
</dbReference>
<dbReference type="Proteomes" id="UP001232755">
    <property type="component" value="Unassembled WGS sequence"/>
</dbReference>
<dbReference type="PROSITE" id="PS00095">
    <property type="entry name" value="C5_MTASE_2"/>
    <property type="match status" value="1"/>
</dbReference>
<comment type="similarity">
    <text evidence="5 6">Belongs to the class I-like SAM-binding methyltransferase superfamily. C5-methyltransferase family.</text>
</comment>
<evidence type="ECO:0000313" key="10">
    <source>
        <dbReference type="Proteomes" id="UP001232755"/>
    </source>
</evidence>
<dbReference type="PANTHER" id="PTHR10629:SF52">
    <property type="entry name" value="DNA (CYTOSINE-5)-METHYLTRANSFERASE 1"/>
    <property type="match status" value="1"/>
</dbReference>
<dbReference type="PANTHER" id="PTHR10629">
    <property type="entry name" value="CYTOSINE-SPECIFIC METHYLTRANSFERASE"/>
    <property type="match status" value="1"/>
</dbReference>
<dbReference type="Gene3D" id="3.90.120.10">
    <property type="entry name" value="DNA Methylase, subunit A, domain 2"/>
    <property type="match status" value="1"/>
</dbReference>
<feature type="compositionally biased region" description="Basic and acidic residues" evidence="8">
    <location>
        <begin position="442"/>
        <end position="451"/>
    </location>
</feature>
<protein>
    <recommendedName>
        <fullName evidence="7">Cytosine-specific methyltransferase</fullName>
        <ecNumber evidence="7">2.1.1.37</ecNumber>
    </recommendedName>
</protein>
<evidence type="ECO:0000256" key="3">
    <source>
        <dbReference type="ARBA" id="ARBA00022691"/>
    </source>
</evidence>
<keyword evidence="4" id="KW-0680">Restriction system</keyword>
<keyword evidence="10" id="KW-1185">Reference proteome</keyword>
<evidence type="ECO:0000313" key="9">
    <source>
        <dbReference type="EMBL" id="MDQ0748731.1"/>
    </source>
</evidence>
<feature type="compositionally biased region" description="Polar residues" evidence="8">
    <location>
        <begin position="431"/>
        <end position="441"/>
    </location>
</feature>